<name>A0A1I1DVL6_9BACT</name>
<dbReference type="RefSeq" id="WP_091506327.1">
    <property type="nucleotide sequence ID" value="NZ_FOLE01000001.1"/>
</dbReference>
<sequence>MAKNKKQYIVILLGACLLFSVGIIIYQNQSNIKKEISNTPAPMPHTLGKISGNFAENLNAFLQDLNSSENVYQSQIHFFEFVKAQNPNSLPTKEQYLHLINGQTIPEDYQYFLKECLPNYLENLPYRTAVFKDKNIIFSTKSDTISNAELLFNQEKESSKTLLETLPPASKRIVISGTYTSPYDLPAGLAVDKGDIVNPCIQKWDGLLLIDKENRLHIFNIRDLNYGFNTLNIKDNISDYLKFVELLKHENASAVQSHLILYNDSICVEKQAQQTQTRRRVIFQTKDGNTHIFDSFEMQLSLYELAEYLQKNYKASRAINVDMGDYNYCKIFENGQETQDYSILRNGVVLSNFIVIDY</sequence>
<gene>
    <name evidence="2" type="ORF">SAMN05421780_101367</name>
</gene>
<organism evidence="2 3">
    <name type="scientific">Flexibacter flexilis DSM 6793</name>
    <dbReference type="NCBI Taxonomy" id="927664"/>
    <lineage>
        <taxon>Bacteria</taxon>
        <taxon>Pseudomonadati</taxon>
        <taxon>Bacteroidota</taxon>
        <taxon>Cytophagia</taxon>
        <taxon>Cytophagales</taxon>
        <taxon>Flexibacteraceae</taxon>
        <taxon>Flexibacter</taxon>
    </lineage>
</organism>
<feature type="transmembrane region" description="Helical" evidence="1">
    <location>
        <begin position="7"/>
        <end position="26"/>
    </location>
</feature>
<accession>A0A1I1DVL6</accession>
<protein>
    <recommendedName>
        <fullName evidence="4">Phosphodiester glycosidase domain-containing protein</fullName>
    </recommendedName>
</protein>
<keyword evidence="1" id="KW-0812">Transmembrane</keyword>
<evidence type="ECO:0000256" key="1">
    <source>
        <dbReference type="SAM" id="Phobius"/>
    </source>
</evidence>
<keyword evidence="1" id="KW-1133">Transmembrane helix</keyword>
<dbReference type="OrthoDB" id="7861957at2"/>
<evidence type="ECO:0000313" key="2">
    <source>
        <dbReference type="EMBL" id="SFB76623.1"/>
    </source>
</evidence>
<keyword evidence="3" id="KW-1185">Reference proteome</keyword>
<proteinExistence type="predicted"/>
<keyword evidence="1" id="KW-0472">Membrane</keyword>
<evidence type="ECO:0000313" key="3">
    <source>
        <dbReference type="Proteomes" id="UP000199514"/>
    </source>
</evidence>
<dbReference type="Proteomes" id="UP000199514">
    <property type="component" value="Unassembled WGS sequence"/>
</dbReference>
<dbReference type="STRING" id="927664.SAMN05421780_101367"/>
<reference evidence="2 3" key="1">
    <citation type="submission" date="2016-10" db="EMBL/GenBank/DDBJ databases">
        <authorList>
            <person name="de Groot N.N."/>
        </authorList>
    </citation>
    <scope>NUCLEOTIDE SEQUENCE [LARGE SCALE GENOMIC DNA]</scope>
    <source>
        <strain evidence="2 3">DSM 6793</strain>
    </source>
</reference>
<evidence type="ECO:0008006" key="4">
    <source>
        <dbReference type="Google" id="ProtNLM"/>
    </source>
</evidence>
<dbReference type="AlphaFoldDB" id="A0A1I1DVL6"/>
<dbReference type="EMBL" id="FOLE01000001">
    <property type="protein sequence ID" value="SFB76623.1"/>
    <property type="molecule type" value="Genomic_DNA"/>
</dbReference>